<dbReference type="AlphaFoldDB" id="K1LQ68"/>
<comment type="caution">
    <text evidence="2">The sequence shown here is derived from an EMBL/GenBank/DDBJ whole genome shotgun (WGS) entry which is preliminary data.</text>
</comment>
<organism evidence="2 3">
    <name type="scientific">Solibacillus isronensis B3W22</name>
    <dbReference type="NCBI Taxonomy" id="1224748"/>
    <lineage>
        <taxon>Bacteria</taxon>
        <taxon>Bacillati</taxon>
        <taxon>Bacillota</taxon>
        <taxon>Bacilli</taxon>
        <taxon>Bacillales</taxon>
        <taxon>Caryophanaceae</taxon>
        <taxon>Solibacillus</taxon>
    </lineage>
</organism>
<proteinExistence type="predicted"/>
<sequence>MPYKLPSFEIQALIKTVVDSIKTVVDSNKTTTDTVLQKIQNGDLKRNIVIFDNPGTYTWKCPEGVSVVYLIMFGAGGAGQSVTDQYTYTSEIRGGNGGAYVHYKPVKVTPGTNYSIVVGKGADGRLPVGTNLEQGPAGGSSSAFGITCLGGPATTVSIPPQTHRLVTPGAATPPINVNYVTDFDRYRTPYGNYGQTQYVNSKNLGGGAGGFGNGGVGKSSASATVVGPGAGSGASLNYAADTGGHGIVIIEY</sequence>
<accession>K1LQ68</accession>
<evidence type="ECO:0000313" key="2">
    <source>
        <dbReference type="EMBL" id="EKB46374.1"/>
    </source>
</evidence>
<evidence type="ECO:0000259" key="1">
    <source>
        <dbReference type="Pfam" id="PF21722"/>
    </source>
</evidence>
<reference evidence="2 3" key="1">
    <citation type="journal article" date="2012" name="J. Bacteriol.">
        <title>Draft Genome Sequence of Bacillus isronensis Strain B3W22, Isolated from the Upper Atmosphere.</title>
        <authorList>
            <person name="Shivaji S."/>
            <person name="Ara S."/>
            <person name="Singh S.K."/>
            <person name="Bandi S."/>
            <person name="Singh A."/>
            <person name="Pinnaka A.K."/>
        </authorList>
    </citation>
    <scope>NUCLEOTIDE SEQUENCE [LARGE SCALE GENOMIC DNA]</scope>
    <source>
        <strain evidence="2 3">B3W22</strain>
    </source>
</reference>
<dbReference type="Proteomes" id="UP000004738">
    <property type="component" value="Unassembled WGS sequence"/>
</dbReference>
<dbReference type="PATRIC" id="fig|1224748.3.peg.590"/>
<feature type="domain" description="Glycine-rich" evidence="1">
    <location>
        <begin position="54"/>
        <end position="252"/>
    </location>
</feature>
<keyword evidence="3" id="KW-1185">Reference proteome</keyword>
<evidence type="ECO:0000313" key="3">
    <source>
        <dbReference type="Proteomes" id="UP000004738"/>
    </source>
</evidence>
<dbReference type="EMBL" id="AMCK01000002">
    <property type="protein sequence ID" value="EKB46374.1"/>
    <property type="molecule type" value="Genomic_DNA"/>
</dbReference>
<dbReference type="RefSeq" id="WP_008403848.1">
    <property type="nucleotide sequence ID" value="NZ_AMCK01000002.1"/>
</dbReference>
<gene>
    <name evidence="2" type="ORF">B857_00584</name>
</gene>
<name>K1LQ68_9BACL</name>
<dbReference type="Pfam" id="PF21722">
    <property type="entry name" value="Gly_rich_2"/>
    <property type="match status" value="1"/>
</dbReference>
<dbReference type="InterPro" id="IPR049304">
    <property type="entry name" value="Gly_rich_dom"/>
</dbReference>
<protein>
    <recommendedName>
        <fullName evidence="1">Glycine-rich domain-containing protein</fullName>
    </recommendedName>
</protein>